<feature type="region of interest" description="Disordered" evidence="6">
    <location>
        <begin position="1"/>
        <end position="39"/>
    </location>
</feature>
<name>A0A7L3W1P8_9GRUI</name>
<reference evidence="8 9" key="1">
    <citation type="submission" date="2019-09" db="EMBL/GenBank/DDBJ databases">
        <title>Bird 10,000 Genomes (B10K) Project - Family phase.</title>
        <authorList>
            <person name="Zhang G."/>
        </authorList>
    </citation>
    <scope>NUCLEOTIDE SEQUENCE [LARGE SCALE GENOMIC DNA]</scope>
    <source>
        <strain evidence="8">OUT-0055</strain>
        <tissue evidence="8">Blood</tissue>
    </source>
</reference>
<dbReference type="InterPro" id="IPR003316">
    <property type="entry name" value="E2F_WHTH_DNA-bd_dom"/>
</dbReference>
<dbReference type="OrthoDB" id="1743261at2759"/>
<dbReference type="GO" id="GO:0000978">
    <property type="term" value="F:RNA polymerase II cis-regulatory region sequence-specific DNA binding"/>
    <property type="evidence" value="ECO:0007669"/>
    <property type="project" value="InterPro"/>
</dbReference>
<dbReference type="GO" id="GO:0000981">
    <property type="term" value="F:DNA-binding transcription factor activity, RNA polymerase II-specific"/>
    <property type="evidence" value="ECO:0007669"/>
    <property type="project" value="TreeGrafter"/>
</dbReference>
<feature type="compositionally biased region" description="Basic and acidic residues" evidence="6">
    <location>
        <begin position="1"/>
        <end position="14"/>
    </location>
</feature>
<feature type="domain" description="E2F/DP family winged-helix DNA-binding" evidence="7">
    <location>
        <begin position="39"/>
        <end position="104"/>
    </location>
</feature>
<dbReference type="FunFam" id="1.10.10.10:FF:000008">
    <property type="entry name" value="E2F transcription factor 1"/>
    <property type="match status" value="1"/>
</dbReference>
<evidence type="ECO:0000256" key="2">
    <source>
        <dbReference type="ARBA" id="ARBA00023015"/>
    </source>
</evidence>
<evidence type="ECO:0000256" key="4">
    <source>
        <dbReference type="ARBA" id="ARBA00023163"/>
    </source>
</evidence>
<dbReference type="InterPro" id="IPR036388">
    <property type="entry name" value="WH-like_DNA-bd_sf"/>
</dbReference>
<dbReference type="CDD" id="cd14660">
    <property type="entry name" value="E2F_DD"/>
    <property type="match status" value="1"/>
</dbReference>
<dbReference type="SUPFAM" id="SSF144074">
    <property type="entry name" value="E2F-DP heterodimerization region"/>
    <property type="match status" value="1"/>
</dbReference>
<dbReference type="Gene3D" id="6.10.250.540">
    <property type="match status" value="1"/>
</dbReference>
<dbReference type="InterPro" id="IPR015633">
    <property type="entry name" value="E2F"/>
</dbReference>
<proteinExistence type="inferred from homology"/>
<comment type="caution">
    <text evidence="8">The sequence shown here is derived from an EMBL/GenBank/DDBJ whole genome shotgun (WGS) entry which is preliminary data.</text>
</comment>
<dbReference type="PANTHER" id="PTHR12081:SF50">
    <property type="entry name" value="TRANSCRIPTION FACTOR E2F2"/>
    <property type="match status" value="1"/>
</dbReference>
<protein>
    <submittedName>
        <fullName evidence="8">E2F2 factor</fullName>
    </submittedName>
</protein>
<evidence type="ECO:0000256" key="5">
    <source>
        <dbReference type="RuleBase" id="RU003796"/>
    </source>
</evidence>
<dbReference type="PANTHER" id="PTHR12081">
    <property type="entry name" value="TRANSCRIPTION FACTOR E2F"/>
    <property type="match status" value="1"/>
</dbReference>
<evidence type="ECO:0000259" key="7">
    <source>
        <dbReference type="SMART" id="SM01372"/>
    </source>
</evidence>
<comment type="subcellular location">
    <subcellularLocation>
        <location evidence="5">Nucleus</location>
    </subcellularLocation>
</comment>
<sequence>AKRKLDLEGPEFRTPKGKGRTLAHVPSPRTPKSPGEKTRYDTSLGLLTKKFICLLSESPDGVVDLNRAAEALEVQKRRIYDITNVLEGIQLIRKKSKNNIQWMGTGIFEDAAVTAKQQALRGELAELAGMERTLDQLLQDCALQLRQAADDEANQRYPCWGRWGGRTGSWAPFSYTPSLPTLAYVTHQDLRAISSFQDQTVIAVKAPPETQLEVPDCSEENFQLHLKSTNGPIEVYLCPEEIAESPTKDHGLPSTPTSPRGRAVLPSPRNSPGPAPQPPHAIPQSWGDTRTPSSPPSLPLTVPGGPSSLLEVEAGLLGSPPHLLQQTEDQLPCAPFHMDSGPFVTFSPPLEQDDYLWGLEGEGVSDLFEAYDLGDL</sequence>
<keyword evidence="2 5" id="KW-0805">Transcription regulation</keyword>
<keyword evidence="9" id="KW-1185">Reference proteome</keyword>
<comment type="similarity">
    <text evidence="1 5">Belongs to the E2F/DP family.</text>
</comment>
<evidence type="ECO:0000256" key="1">
    <source>
        <dbReference type="ARBA" id="ARBA00010940"/>
    </source>
</evidence>
<organism evidence="8 9">
    <name type="scientific">Atlantisia rogersi</name>
    <name type="common">Inaccessible Island rail</name>
    <dbReference type="NCBI Taxonomy" id="2478892"/>
    <lineage>
        <taxon>Eukaryota</taxon>
        <taxon>Metazoa</taxon>
        <taxon>Chordata</taxon>
        <taxon>Craniata</taxon>
        <taxon>Vertebrata</taxon>
        <taxon>Euteleostomi</taxon>
        <taxon>Archelosauria</taxon>
        <taxon>Archosauria</taxon>
        <taxon>Dinosauria</taxon>
        <taxon>Saurischia</taxon>
        <taxon>Theropoda</taxon>
        <taxon>Coelurosauria</taxon>
        <taxon>Aves</taxon>
        <taxon>Neognathae</taxon>
        <taxon>Neoaves</taxon>
        <taxon>Gruiformes</taxon>
        <taxon>Rallidae</taxon>
        <taxon>Atlantisia</taxon>
    </lineage>
</organism>
<feature type="region of interest" description="Disordered" evidence="6">
    <location>
        <begin position="245"/>
        <end position="307"/>
    </location>
</feature>
<keyword evidence="4 5" id="KW-0804">Transcription</keyword>
<dbReference type="GO" id="GO:0046983">
    <property type="term" value="F:protein dimerization activity"/>
    <property type="evidence" value="ECO:0007669"/>
    <property type="project" value="InterPro"/>
</dbReference>
<dbReference type="AlphaFoldDB" id="A0A7L3W1P8"/>
<accession>A0A7L3W1P8</accession>
<evidence type="ECO:0000313" key="8">
    <source>
        <dbReference type="EMBL" id="NXV70632.1"/>
    </source>
</evidence>
<dbReference type="GO" id="GO:0090575">
    <property type="term" value="C:RNA polymerase II transcription regulator complex"/>
    <property type="evidence" value="ECO:0007669"/>
    <property type="project" value="TreeGrafter"/>
</dbReference>
<dbReference type="InterPro" id="IPR032198">
    <property type="entry name" value="E2F_CC-MB"/>
</dbReference>
<dbReference type="Gene3D" id="1.10.10.10">
    <property type="entry name" value="Winged helix-like DNA-binding domain superfamily/Winged helix DNA-binding domain"/>
    <property type="match status" value="1"/>
</dbReference>
<dbReference type="Proteomes" id="UP000518911">
    <property type="component" value="Unassembled WGS sequence"/>
</dbReference>
<feature type="non-terminal residue" evidence="8">
    <location>
        <position position="1"/>
    </location>
</feature>
<evidence type="ECO:0000256" key="3">
    <source>
        <dbReference type="ARBA" id="ARBA00023125"/>
    </source>
</evidence>
<dbReference type="InterPro" id="IPR037241">
    <property type="entry name" value="E2F-DP_heterodim"/>
</dbReference>
<dbReference type="SUPFAM" id="SSF46785">
    <property type="entry name" value="Winged helix' DNA-binding domain"/>
    <property type="match status" value="1"/>
</dbReference>
<dbReference type="Pfam" id="PF16421">
    <property type="entry name" value="E2F_CC-MB"/>
    <property type="match status" value="1"/>
</dbReference>
<feature type="compositionally biased region" description="Pro residues" evidence="6">
    <location>
        <begin position="269"/>
        <end position="281"/>
    </location>
</feature>
<dbReference type="EMBL" id="VZUJ01002569">
    <property type="protein sequence ID" value="NXV70632.1"/>
    <property type="molecule type" value="Genomic_DNA"/>
</dbReference>
<keyword evidence="5" id="KW-0539">Nucleus</keyword>
<evidence type="ECO:0000313" key="9">
    <source>
        <dbReference type="Proteomes" id="UP000518911"/>
    </source>
</evidence>
<gene>
    <name evidence="8" type="primary">E2f2</name>
    <name evidence="8" type="ORF">ATLROG_R09840</name>
</gene>
<dbReference type="Pfam" id="PF02319">
    <property type="entry name" value="WHD_E2F_TDP"/>
    <property type="match status" value="1"/>
</dbReference>
<dbReference type="SMART" id="SM01372">
    <property type="entry name" value="E2F_TDP"/>
    <property type="match status" value="1"/>
</dbReference>
<keyword evidence="3 5" id="KW-0238">DNA-binding</keyword>
<evidence type="ECO:0000256" key="6">
    <source>
        <dbReference type="SAM" id="MobiDB-lite"/>
    </source>
</evidence>
<feature type="non-terminal residue" evidence="8">
    <location>
        <position position="376"/>
    </location>
</feature>
<dbReference type="InterPro" id="IPR036390">
    <property type="entry name" value="WH_DNA-bd_sf"/>
</dbReference>